<dbReference type="AlphaFoldDB" id="A0A9P1IU99"/>
<protein>
    <submittedName>
        <fullName evidence="2">Uncharacterized protein</fullName>
    </submittedName>
</protein>
<comment type="caution">
    <text evidence="2">The sequence shown here is derived from an EMBL/GenBank/DDBJ whole genome shotgun (WGS) entry which is preliminary data.</text>
</comment>
<keyword evidence="1" id="KW-0732">Signal</keyword>
<accession>A0A9P1IU99</accession>
<evidence type="ECO:0000313" key="3">
    <source>
        <dbReference type="Proteomes" id="UP001152747"/>
    </source>
</evidence>
<reference evidence="2" key="1">
    <citation type="submission" date="2022-11" db="EMBL/GenBank/DDBJ databases">
        <authorList>
            <person name="Kikuchi T."/>
        </authorList>
    </citation>
    <scope>NUCLEOTIDE SEQUENCE</scope>
    <source>
        <strain evidence="2">PS1010</strain>
    </source>
</reference>
<name>A0A9P1IU99_9PELO</name>
<gene>
    <name evidence="2" type="ORF">CAMP_LOCUS13873</name>
</gene>
<dbReference type="Proteomes" id="UP001152747">
    <property type="component" value="Unassembled WGS sequence"/>
</dbReference>
<dbReference type="EMBL" id="CANHGI010000005">
    <property type="protein sequence ID" value="CAI5451236.1"/>
    <property type="molecule type" value="Genomic_DNA"/>
</dbReference>
<evidence type="ECO:0000256" key="1">
    <source>
        <dbReference type="SAM" id="SignalP"/>
    </source>
</evidence>
<sequence>MQVFSIIVLGTLAIGIVAKNHHAHHENVVSTKYPEQKPNEWCLGHFEKGRLYHNLKYICHKNYQIINPKITAERSAIHNKIFNEIQLTPEDVENVCMHSDNQEKLSATETYDFMNDDYIAVICDNNKYMNLMDQLVELAYDFPSEIMAGIIPEGEMNNKIRREHIRNNIYNNPAVATNLLERYNDFKSVPALIQSSFKH</sequence>
<organism evidence="2 3">
    <name type="scientific">Caenorhabditis angaria</name>
    <dbReference type="NCBI Taxonomy" id="860376"/>
    <lineage>
        <taxon>Eukaryota</taxon>
        <taxon>Metazoa</taxon>
        <taxon>Ecdysozoa</taxon>
        <taxon>Nematoda</taxon>
        <taxon>Chromadorea</taxon>
        <taxon>Rhabditida</taxon>
        <taxon>Rhabditina</taxon>
        <taxon>Rhabditomorpha</taxon>
        <taxon>Rhabditoidea</taxon>
        <taxon>Rhabditidae</taxon>
        <taxon>Peloderinae</taxon>
        <taxon>Caenorhabditis</taxon>
    </lineage>
</organism>
<keyword evidence="3" id="KW-1185">Reference proteome</keyword>
<feature type="chain" id="PRO_5040422128" evidence="1">
    <location>
        <begin position="19"/>
        <end position="199"/>
    </location>
</feature>
<feature type="signal peptide" evidence="1">
    <location>
        <begin position="1"/>
        <end position="18"/>
    </location>
</feature>
<evidence type="ECO:0000313" key="2">
    <source>
        <dbReference type="EMBL" id="CAI5451236.1"/>
    </source>
</evidence>
<proteinExistence type="predicted"/>